<evidence type="ECO:0000313" key="3">
    <source>
        <dbReference type="EMBL" id="ABP80384.1"/>
    </source>
</evidence>
<dbReference type="InterPro" id="IPR004045">
    <property type="entry name" value="Glutathione_S-Trfase_N"/>
</dbReference>
<gene>
    <name evidence="3" type="ordered locus">PST_2735</name>
</gene>
<dbReference type="PROSITE" id="PS50405">
    <property type="entry name" value="GST_CTER"/>
    <property type="match status" value="1"/>
</dbReference>
<dbReference type="Pfam" id="PF13417">
    <property type="entry name" value="GST_N_3"/>
    <property type="match status" value="1"/>
</dbReference>
<dbReference type="Gene3D" id="3.40.30.10">
    <property type="entry name" value="Glutaredoxin"/>
    <property type="match status" value="1"/>
</dbReference>
<dbReference type="SUPFAM" id="SSF52833">
    <property type="entry name" value="Thioredoxin-like"/>
    <property type="match status" value="1"/>
</dbReference>
<evidence type="ECO:0000259" key="1">
    <source>
        <dbReference type="PROSITE" id="PS50404"/>
    </source>
</evidence>
<accession>A4VN33</accession>
<dbReference type="SFLD" id="SFLDS00019">
    <property type="entry name" value="Glutathione_Transferase_(cytos"/>
    <property type="match status" value="1"/>
</dbReference>
<name>A4VN33_STUS1</name>
<dbReference type="InterPro" id="IPR036249">
    <property type="entry name" value="Thioredoxin-like_sf"/>
</dbReference>
<feature type="domain" description="GST C-terminal" evidence="2">
    <location>
        <begin position="129"/>
        <end position="242"/>
    </location>
</feature>
<dbReference type="Gene3D" id="1.20.1050.10">
    <property type="match status" value="1"/>
</dbReference>
<dbReference type="PANTHER" id="PTHR44051">
    <property type="entry name" value="GLUTATHIONE S-TRANSFERASE-RELATED"/>
    <property type="match status" value="1"/>
</dbReference>
<dbReference type="EMBL" id="CP000304">
    <property type="protein sequence ID" value="ABP80384.1"/>
    <property type="molecule type" value="Genomic_DNA"/>
</dbReference>
<dbReference type="InterPro" id="IPR036282">
    <property type="entry name" value="Glutathione-S-Trfase_C_sf"/>
</dbReference>
<dbReference type="AlphaFoldDB" id="A4VN33"/>
<organism evidence="3 4">
    <name type="scientific">Stutzerimonas stutzeri (strain A1501)</name>
    <name type="common">Pseudomonas stutzeri</name>
    <dbReference type="NCBI Taxonomy" id="379731"/>
    <lineage>
        <taxon>Bacteria</taxon>
        <taxon>Pseudomonadati</taxon>
        <taxon>Pseudomonadota</taxon>
        <taxon>Gammaproteobacteria</taxon>
        <taxon>Pseudomonadales</taxon>
        <taxon>Pseudomonadaceae</taxon>
        <taxon>Stutzerimonas</taxon>
    </lineage>
</organism>
<protein>
    <submittedName>
        <fullName evidence="3">Glutathione S-transferase</fullName>
    </submittedName>
</protein>
<dbReference type="Pfam" id="PF13410">
    <property type="entry name" value="GST_C_2"/>
    <property type="match status" value="1"/>
</dbReference>
<evidence type="ECO:0000259" key="2">
    <source>
        <dbReference type="PROSITE" id="PS50405"/>
    </source>
</evidence>
<dbReference type="Proteomes" id="UP000000233">
    <property type="component" value="Chromosome"/>
</dbReference>
<dbReference type="SUPFAM" id="SSF47616">
    <property type="entry name" value="GST C-terminal domain-like"/>
    <property type="match status" value="1"/>
</dbReference>
<evidence type="ECO:0000313" key="4">
    <source>
        <dbReference type="Proteomes" id="UP000000233"/>
    </source>
</evidence>
<feature type="domain" description="GST N-terminal" evidence="1">
    <location>
        <begin position="44"/>
        <end position="125"/>
    </location>
</feature>
<dbReference type="CDD" id="cd03056">
    <property type="entry name" value="GST_N_4"/>
    <property type="match status" value="1"/>
</dbReference>
<keyword evidence="4" id="KW-1185">Reference proteome</keyword>
<reference evidence="3 4" key="1">
    <citation type="journal article" date="2008" name="Proc. Natl. Acad. Sci. U.S.A.">
        <title>Nitrogen fixation island and rhizosphere competence traits in the genome of root-associated Pseudomonas stutzeri A1501.</title>
        <authorList>
            <person name="Yan Y."/>
            <person name="Yang J."/>
            <person name="Dou Y."/>
            <person name="Chen M."/>
            <person name="Ping S."/>
            <person name="Peng J."/>
            <person name="Lu W."/>
            <person name="Zhang W."/>
            <person name="Yao Z."/>
            <person name="Li H."/>
            <person name="Liu W."/>
            <person name="He S."/>
            <person name="Geng L."/>
            <person name="Zhang X."/>
            <person name="Yang F."/>
            <person name="Yu H."/>
            <person name="Zhan Y."/>
            <person name="Li D."/>
            <person name="Lin Z."/>
            <person name="Wang Y."/>
            <person name="Elmerich C."/>
            <person name="Lin M."/>
            <person name="Jin Q."/>
        </authorList>
    </citation>
    <scope>NUCLEOTIDE SEQUENCE [LARGE SCALE GENOMIC DNA]</scope>
    <source>
        <strain evidence="3 4">A1501</strain>
    </source>
</reference>
<dbReference type="HOGENOM" id="CLU_011226_6_0_6"/>
<dbReference type="PANTHER" id="PTHR44051:SF2">
    <property type="entry name" value="HYPOTHETICAL GLUTATHIONE S-TRANSFERASE LIKE PROTEIN"/>
    <property type="match status" value="1"/>
</dbReference>
<dbReference type="InterPro" id="IPR040079">
    <property type="entry name" value="Glutathione_S-Trfase"/>
</dbReference>
<proteinExistence type="predicted"/>
<dbReference type="eggNOG" id="COG0625">
    <property type="taxonomic scope" value="Bacteria"/>
</dbReference>
<dbReference type="InterPro" id="IPR010987">
    <property type="entry name" value="Glutathione-S-Trfase_C-like"/>
</dbReference>
<dbReference type="PROSITE" id="PS50404">
    <property type="entry name" value="GST_NTER"/>
    <property type="match status" value="1"/>
</dbReference>
<dbReference type="SFLD" id="SFLDG00358">
    <property type="entry name" value="Main_(cytGST)"/>
    <property type="match status" value="1"/>
</dbReference>
<dbReference type="KEGG" id="psa:PST_2735"/>
<sequence>MDTSCGSTIMRERSSLAPAVVRSWCLQCTDRSVYYPVTPIAEGNTMKLHDLTLSGNCHKARLFLSLIGQPVERVPVNLLAGEHKQSPFREINPRGQIPVLEDGEFRLDDSQAILVYLAQRYAPEWYPQDAETQGRIASWLSFAANEVQHGPATLRLGKLFGRPIDESLAQARAASALRLLERHLAQHAWLAQTSAPTIADIAVYPNVALGGDGGLDLQAYPALQAWFARIRALPGYAGMPGL</sequence>